<name>A0A653B4B8_ECTOL</name>
<evidence type="ECO:0000313" key="1">
    <source>
        <dbReference type="EMBL" id="VDN63496.1"/>
    </source>
</evidence>
<organism evidence="1">
    <name type="scientific">Ectopseudomonas oleovorans</name>
    <name type="common">Pseudomonas oleovorans</name>
    <dbReference type="NCBI Taxonomy" id="301"/>
    <lineage>
        <taxon>Bacteria</taxon>
        <taxon>Pseudomonadati</taxon>
        <taxon>Pseudomonadota</taxon>
        <taxon>Gammaproteobacteria</taxon>
        <taxon>Pseudomonadales</taxon>
        <taxon>Pseudomonadaceae</taxon>
        <taxon>Ectopseudomonas</taxon>
    </lineage>
</organism>
<proteinExistence type="predicted"/>
<gene>
    <name evidence="1" type="ORF">POT9AD_2521</name>
</gene>
<accession>A0A653B4B8</accession>
<dbReference type="EMBL" id="LR130779">
    <property type="protein sequence ID" value="VDN63496.1"/>
    <property type="molecule type" value="Genomic_DNA"/>
</dbReference>
<reference evidence="1" key="1">
    <citation type="submission" date="2018-11" db="EMBL/GenBank/DDBJ databases">
        <authorList>
            <consortium name="Genoscope - CEA"/>
            <person name="William W."/>
        </authorList>
    </citation>
    <scope>NUCLEOTIDE SEQUENCE [LARGE SCALE GENOMIC DNA]</scope>
    <source>
        <strain evidence="1">T9AD</strain>
    </source>
</reference>
<dbReference type="PROSITE" id="PS51257">
    <property type="entry name" value="PROKAR_LIPOPROTEIN"/>
    <property type="match status" value="1"/>
</dbReference>
<protein>
    <submittedName>
        <fullName evidence="1">Uncharacterized protein</fullName>
    </submittedName>
</protein>
<dbReference type="OrthoDB" id="7033366at2"/>
<dbReference type="AlphaFoldDB" id="A0A653B4B8"/>
<sequence>MKHAIYAVTFLAILPTALGCRAMPASTDTLELAGEYGSIIYSSPQNGVWEEISYINQTTEKKLFSGQSAYFEPSQESDFSHSEIYLKINKISYGTTQVGSDQQEDYERFYCAFIDMRTGCIARQETGSFCGGTWSSRNDHWLWTGEEVVIDPRLDSSFSLDNLAEYFVEIGGSENASACAKNATEK</sequence>